<evidence type="ECO:0000256" key="1">
    <source>
        <dbReference type="SAM" id="Phobius"/>
    </source>
</evidence>
<proteinExistence type="predicted"/>
<feature type="transmembrane region" description="Helical" evidence="1">
    <location>
        <begin position="12"/>
        <end position="33"/>
    </location>
</feature>
<organism evidence="3 4">
    <name type="scientific">Variovorax gossypii</name>
    <dbReference type="NCBI Taxonomy" id="1679495"/>
    <lineage>
        <taxon>Bacteria</taxon>
        <taxon>Pseudomonadati</taxon>
        <taxon>Pseudomonadota</taxon>
        <taxon>Betaproteobacteria</taxon>
        <taxon>Burkholderiales</taxon>
        <taxon>Comamonadaceae</taxon>
        <taxon>Variovorax</taxon>
    </lineage>
</organism>
<dbReference type="OrthoDB" id="8781369at2"/>
<sequence length="72" mass="7367">MLYAKNLPGWERALRIVVGLAALAFAAIGWSTAGLGLGVAVALMGATLALTGLFGFCPMCAMVGRKLDGKGR</sequence>
<evidence type="ECO:0000259" key="2">
    <source>
        <dbReference type="Pfam" id="PF11127"/>
    </source>
</evidence>
<gene>
    <name evidence="3" type="ORF">EJP69_08835</name>
</gene>
<dbReference type="InterPro" id="IPR021309">
    <property type="entry name" value="YgaP-like_TM"/>
</dbReference>
<dbReference type="AlphaFoldDB" id="A0A3S0J8F7"/>
<comment type="caution">
    <text evidence="3">The sequence shown here is derived from an EMBL/GenBank/DDBJ whole genome shotgun (WGS) entry which is preliminary data.</text>
</comment>
<reference evidence="3 4" key="1">
    <citation type="submission" date="2018-12" db="EMBL/GenBank/DDBJ databases">
        <title>The genome of Variovorax gossypii DSM 100435.</title>
        <authorList>
            <person name="Gao J."/>
            <person name="Sun J."/>
        </authorList>
    </citation>
    <scope>NUCLEOTIDE SEQUENCE [LARGE SCALE GENOMIC DNA]</scope>
    <source>
        <strain evidence="3 4">DSM 100435</strain>
    </source>
</reference>
<evidence type="ECO:0000313" key="4">
    <source>
        <dbReference type="Proteomes" id="UP000267418"/>
    </source>
</evidence>
<dbReference type="Pfam" id="PF11127">
    <property type="entry name" value="YgaP-like_TM"/>
    <property type="match status" value="1"/>
</dbReference>
<evidence type="ECO:0000313" key="3">
    <source>
        <dbReference type="EMBL" id="RTQ34523.1"/>
    </source>
</evidence>
<feature type="domain" description="Inner membrane protein YgaP-like transmembrane" evidence="2">
    <location>
        <begin position="4"/>
        <end position="66"/>
    </location>
</feature>
<keyword evidence="1" id="KW-1133">Transmembrane helix</keyword>
<dbReference type="RefSeq" id="WP_093197118.1">
    <property type="nucleotide sequence ID" value="NZ_RXOE01000002.1"/>
</dbReference>
<keyword evidence="1" id="KW-0812">Transmembrane</keyword>
<accession>A0A3S0J8F7</accession>
<feature type="transmembrane region" description="Helical" evidence="1">
    <location>
        <begin position="39"/>
        <end position="63"/>
    </location>
</feature>
<protein>
    <submittedName>
        <fullName evidence="3">DUF2892 domain-containing protein</fullName>
    </submittedName>
</protein>
<dbReference type="Proteomes" id="UP000267418">
    <property type="component" value="Unassembled WGS sequence"/>
</dbReference>
<keyword evidence="1" id="KW-0472">Membrane</keyword>
<name>A0A3S0J8F7_9BURK</name>
<dbReference type="EMBL" id="RXOE01000002">
    <property type="protein sequence ID" value="RTQ34523.1"/>
    <property type="molecule type" value="Genomic_DNA"/>
</dbReference>
<keyword evidence="4" id="KW-1185">Reference proteome</keyword>